<dbReference type="AlphaFoldDB" id="A0A381UGE5"/>
<organism evidence="1">
    <name type="scientific">marine metagenome</name>
    <dbReference type="NCBI Taxonomy" id="408172"/>
    <lineage>
        <taxon>unclassified sequences</taxon>
        <taxon>metagenomes</taxon>
        <taxon>ecological metagenomes</taxon>
    </lineage>
</organism>
<evidence type="ECO:0000313" key="1">
    <source>
        <dbReference type="EMBL" id="SVA27219.1"/>
    </source>
</evidence>
<dbReference type="EMBL" id="UINC01006386">
    <property type="protein sequence ID" value="SVA27219.1"/>
    <property type="molecule type" value="Genomic_DNA"/>
</dbReference>
<proteinExistence type="predicted"/>
<feature type="non-terminal residue" evidence="1">
    <location>
        <position position="1"/>
    </location>
</feature>
<feature type="non-terminal residue" evidence="1">
    <location>
        <position position="48"/>
    </location>
</feature>
<accession>A0A381UGE5</accession>
<gene>
    <name evidence="1" type="ORF">METZ01_LOCUS80073</name>
</gene>
<protein>
    <submittedName>
        <fullName evidence="1">Uncharacterized protein</fullName>
    </submittedName>
</protein>
<sequence length="48" mass="5528">VLVAINSIFTSKFNKKGKFYSVVNEEPHEQDFVTFGLFILKPEPIRLS</sequence>
<reference evidence="1" key="1">
    <citation type="submission" date="2018-05" db="EMBL/GenBank/DDBJ databases">
        <authorList>
            <person name="Lanie J.A."/>
            <person name="Ng W.-L."/>
            <person name="Kazmierczak K.M."/>
            <person name="Andrzejewski T.M."/>
            <person name="Davidsen T.M."/>
            <person name="Wayne K.J."/>
            <person name="Tettelin H."/>
            <person name="Glass J.I."/>
            <person name="Rusch D."/>
            <person name="Podicherti R."/>
            <person name="Tsui H.-C.T."/>
            <person name="Winkler M.E."/>
        </authorList>
    </citation>
    <scope>NUCLEOTIDE SEQUENCE</scope>
</reference>
<name>A0A381UGE5_9ZZZZ</name>